<evidence type="ECO:0000259" key="1">
    <source>
        <dbReference type="Pfam" id="PF00501"/>
    </source>
</evidence>
<dbReference type="InterPro" id="IPR050237">
    <property type="entry name" value="ATP-dep_AMP-bd_enzyme"/>
</dbReference>
<dbReference type="Proteomes" id="UP001564626">
    <property type="component" value="Unassembled WGS sequence"/>
</dbReference>
<dbReference type="InterPro" id="IPR045851">
    <property type="entry name" value="AMP-bd_C_sf"/>
</dbReference>
<dbReference type="EMBL" id="JBGEHV010000020">
    <property type="protein sequence ID" value="MEY8040331.1"/>
    <property type="molecule type" value="Genomic_DNA"/>
</dbReference>
<keyword evidence="4" id="KW-1185">Reference proteome</keyword>
<dbReference type="Gene3D" id="3.40.50.12780">
    <property type="entry name" value="N-terminal domain of ligase-like"/>
    <property type="match status" value="1"/>
</dbReference>
<evidence type="ECO:0000313" key="4">
    <source>
        <dbReference type="Proteomes" id="UP001564626"/>
    </source>
</evidence>
<dbReference type="InterPro" id="IPR000873">
    <property type="entry name" value="AMP-dep_synth/lig_dom"/>
</dbReference>
<dbReference type="Pfam" id="PF13193">
    <property type="entry name" value="AMP-binding_C"/>
    <property type="match status" value="1"/>
</dbReference>
<dbReference type="PANTHER" id="PTHR43767">
    <property type="entry name" value="LONG-CHAIN-FATTY-ACID--COA LIGASE"/>
    <property type="match status" value="1"/>
</dbReference>
<dbReference type="SUPFAM" id="SSF56801">
    <property type="entry name" value="Acetyl-CoA synthetase-like"/>
    <property type="match status" value="1"/>
</dbReference>
<name>A0ABV4CKI8_9PSEU</name>
<evidence type="ECO:0000259" key="2">
    <source>
        <dbReference type="Pfam" id="PF13193"/>
    </source>
</evidence>
<dbReference type="InterPro" id="IPR025110">
    <property type="entry name" value="AMP-bd_C"/>
</dbReference>
<dbReference type="Pfam" id="PF00501">
    <property type="entry name" value="AMP-binding"/>
    <property type="match status" value="1"/>
</dbReference>
<accession>A0ABV4CKI8</accession>
<reference evidence="3 4" key="1">
    <citation type="submission" date="2024-08" db="EMBL/GenBank/DDBJ databases">
        <title>Genome mining of Saccharopolyspora cebuensis PGLac3 from Nigerian medicinal plant.</title>
        <authorList>
            <person name="Ezeobiora C.E."/>
            <person name="Igbokwe N.H."/>
            <person name="Amin D.H."/>
            <person name="Mendie U.E."/>
        </authorList>
    </citation>
    <scope>NUCLEOTIDE SEQUENCE [LARGE SCALE GENOMIC DNA]</scope>
    <source>
        <strain evidence="3 4">PGLac3</strain>
    </source>
</reference>
<dbReference type="InterPro" id="IPR042099">
    <property type="entry name" value="ANL_N_sf"/>
</dbReference>
<feature type="domain" description="AMP-binding enzyme C-terminal" evidence="2">
    <location>
        <begin position="424"/>
        <end position="500"/>
    </location>
</feature>
<sequence length="513" mass="55504">MPDTSQQPRLDFFAEAREHPRRTALIDEHGRATSYERLAARADRLARGLRAAGLRRGDCVAAVIGNGPAYFELRLATWQTGLYFTPINHHLAEPEIGYTVENSEAALVVVDADLAPRCGPALDTTDVPPRRRFTVGAVPGWRDYEELFAGMPASPPEDRTAGEVMLYTSGTTGRPKGVRRPLTGGPPRLGRYHLDFMARLGIHPGTGTHLVLSPLHHAAPGTFATAALHFGHTVVLAGSRDPEPVLALVERHRVTTTFTVPTVLHRMLRLPAAVRARYDTSSLRSVVHAGAPCPVEVKRRAIEWLGPVVAEFYGATEGSATALTAAEWLSAPGSVGHPLPGAEVRILDEQGDPLPPGEIGAVYFRSGISGIEYFKDPAKTAAARHGGFITAGDVGYLDERGWLFLCDRRTDLILSGGVNIYPAEVEGVLLSHPEVVDAAVIGVPDEEWGQSVLAVVQPAPEAADGLADRLDAHCRAGLAGFKVPRRYRFDRELPRTDTGKLSRRSLRAPYWSA</sequence>
<dbReference type="Gene3D" id="3.30.300.30">
    <property type="match status" value="1"/>
</dbReference>
<feature type="domain" description="AMP-dependent synthetase/ligase" evidence="1">
    <location>
        <begin position="13"/>
        <end position="366"/>
    </location>
</feature>
<proteinExistence type="predicted"/>
<organism evidence="3 4">
    <name type="scientific">Saccharopolyspora cebuensis</name>
    <dbReference type="NCBI Taxonomy" id="418759"/>
    <lineage>
        <taxon>Bacteria</taxon>
        <taxon>Bacillati</taxon>
        <taxon>Actinomycetota</taxon>
        <taxon>Actinomycetes</taxon>
        <taxon>Pseudonocardiales</taxon>
        <taxon>Pseudonocardiaceae</taxon>
        <taxon>Saccharopolyspora</taxon>
    </lineage>
</organism>
<gene>
    <name evidence="3" type="ORF">AB8O55_13075</name>
</gene>
<dbReference type="PANTHER" id="PTHR43767:SF1">
    <property type="entry name" value="NONRIBOSOMAL PEPTIDE SYNTHASE PES1 (EUROFUNG)-RELATED"/>
    <property type="match status" value="1"/>
</dbReference>
<dbReference type="InterPro" id="IPR020845">
    <property type="entry name" value="AMP-binding_CS"/>
</dbReference>
<evidence type="ECO:0000313" key="3">
    <source>
        <dbReference type="EMBL" id="MEY8040331.1"/>
    </source>
</evidence>
<dbReference type="PROSITE" id="PS00455">
    <property type="entry name" value="AMP_BINDING"/>
    <property type="match status" value="1"/>
</dbReference>
<protein>
    <submittedName>
        <fullName evidence="3">AMP-binding protein</fullName>
    </submittedName>
</protein>
<comment type="caution">
    <text evidence="3">The sequence shown here is derived from an EMBL/GenBank/DDBJ whole genome shotgun (WGS) entry which is preliminary data.</text>
</comment>
<dbReference type="RefSeq" id="WP_369774863.1">
    <property type="nucleotide sequence ID" value="NZ_JBGEHV010000020.1"/>
</dbReference>